<dbReference type="Proteomes" id="UP001415857">
    <property type="component" value="Unassembled WGS sequence"/>
</dbReference>
<evidence type="ECO:0000313" key="2">
    <source>
        <dbReference type="EMBL" id="KAK9276684.1"/>
    </source>
</evidence>
<protein>
    <submittedName>
        <fullName evidence="2">Uncharacterized protein</fullName>
    </submittedName>
</protein>
<evidence type="ECO:0000256" key="1">
    <source>
        <dbReference type="SAM" id="MobiDB-lite"/>
    </source>
</evidence>
<proteinExistence type="predicted"/>
<comment type="caution">
    <text evidence="2">The sequence shown here is derived from an EMBL/GenBank/DDBJ whole genome shotgun (WGS) entry which is preliminary data.</text>
</comment>
<name>A0AAP0WR58_LIQFO</name>
<dbReference type="AlphaFoldDB" id="A0AAP0WR58"/>
<accession>A0AAP0WR58</accession>
<organism evidence="2 3">
    <name type="scientific">Liquidambar formosana</name>
    <name type="common">Formosan gum</name>
    <dbReference type="NCBI Taxonomy" id="63359"/>
    <lineage>
        <taxon>Eukaryota</taxon>
        <taxon>Viridiplantae</taxon>
        <taxon>Streptophyta</taxon>
        <taxon>Embryophyta</taxon>
        <taxon>Tracheophyta</taxon>
        <taxon>Spermatophyta</taxon>
        <taxon>Magnoliopsida</taxon>
        <taxon>eudicotyledons</taxon>
        <taxon>Gunneridae</taxon>
        <taxon>Pentapetalae</taxon>
        <taxon>Saxifragales</taxon>
        <taxon>Altingiaceae</taxon>
        <taxon>Liquidambar</taxon>
    </lineage>
</organism>
<gene>
    <name evidence="2" type="ORF">L1049_006220</name>
</gene>
<reference evidence="2 3" key="1">
    <citation type="journal article" date="2024" name="Plant J.">
        <title>Genome sequences and population genomics reveal climatic adaptation and genomic divergence between two closely related sweetgum species.</title>
        <authorList>
            <person name="Xu W.Q."/>
            <person name="Ren C.Q."/>
            <person name="Zhang X.Y."/>
            <person name="Comes H.P."/>
            <person name="Liu X.H."/>
            <person name="Li Y.G."/>
            <person name="Kettle C.J."/>
            <person name="Jalonen R."/>
            <person name="Gaisberger H."/>
            <person name="Ma Y.Z."/>
            <person name="Qiu Y.X."/>
        </authorList>
    </citation>
    <scope>NUCLEOTIDE SEQUENCE [LARGE SCALE GENOMIC DNA]</scope>
    <source>
        <strain evidence="2">Hangzhou</strain>
    </source>
</reference>
<dbReference type="EMBL" id="JBBPBK010000010">
    <property type="protein sequence ID" value="KAK9276684.1"/>
    <property type="molecule type" value="Genomic_DNA"/>
</dbReference>
<keyword evidence="3" id="KW-1185">Reference proteome</keyword>
<evidence type="ECO:0000313" key="3">
    <source>
        <dbReference type="Proteomes" id="UP001415857"/>
    </source>
</evidence>
<feature type="region of interest" description="Disordered" evidence="1">
    <location>
        <begin position="1"/>
        <end position="46"/>
    </location>
</feature>
<sequence>MEITPVRIRPSGLSVQSSSSGRRGRSQQLTFSAENSQPVEDGEADGRYMTKEHNQEITETMRLEMEYNSLRAWYDREEGGNMMFDADSSLVLLGDEVSFKKKEAELAKRLVRRVETRMTLTRSQKLSQPNSQWEDQQLLRSGAVRGTEVQTEFNNDEVQKVILLVHGKKTA</sequence>
<feature type="compositionally biased region" description="Low complexity" evidence="1">
    <location>
        <begin position="11"/>
        <end position="29"/>
    </location>
</feature>